<gene>
    <name evidence="2" type="ORF">CAPSK01_001974</name>
</gene>
<name>A0A084Y078_9PROT</name>
<feature type="compositionally biased region" description="Polar residues" evidence="1">
    <location>
        <begin position="115"/>
        <end position="124"/>
    </location>
</feature>
<feature type="compositionally biased region" description="Basic and acidic residues" evidence="1">
    <location>
        <begin position="99"/>
        <end position="114"/>
    </location>
</feature>
<dbReference type="EMBL" id="JDSS02000021">
    <property type="protein sequence ID" value="KFB68122.1"/>
    <property type="molecule type" value="Genomic_DNA"/>
</dbReference>
<organism evidence="2 3">
    <name type="scientific">Candidatus Accumulibacter vicinus</name>
    <dbReference type="NCBI Taxonomy" id="2954382"/>
    <lineage>
        <taxon>Bacteria</taxon>
        <taxon>Pseudomonadati</taxon>
        <taxon>Pseudomonadota</taxon>
        <taxon>Betaproteobacteria</taxon>
        <taxon>Candidatus Accumulibacter</taxon>
    </lineage>
</organism>
<sequence>MPALAVHIQARPQLAKADQSRALIRPAYGLCDFGACPAAGLRRRVVEVVGAVAAAQRDFLLSGGKTQPFAGAEHAIRPRRPCGAVGRLDGDAGVDAPNDETRRIGGDCRQRPDCTNEQQSGNRSWSEHGFSPKVSEVGG</sequence>
<feature type="region of interest" description="Disordered" evidence="1">
    <location>
        <begin position="81"/>
        <end position="139"/>
    </location>
</feature>
<proteinExistence type="predicted"/>
<reference evidence="2 3" key="1">
    <citation type="submission" date="2014-07" db="EMBL/GenBank/DDBJ databases">
        <title>Expanding our view of genomic diversity in Candidatus Accumulibacter clades.</title>
        <authorList>
            <person name="Skennerton C.T."/>
            <person name="Barr J.J."/>
            <person name="Slater F.R."/>
            <person name="Bond P.L."/>
            <person name="Tyson G.W."/>
        </authorList>
    </citation>
    <scope>NUCLEOTIDE SEQUENCE [LARGE SCALE GENOMIC DNA]</scope>
    <source>
        <strain evidence="3">SK-01</strain>
    </source>
</reference>
<accession>A0A084Y078</accession>
<evidence type="ECO:0000256" key="1">
    <source>
        <dbReference type="SAM" id="MobiDB-lite"/>
    </source>
</evidence>
<evidence type="ECO:0000313" key="2">
    <source>
        <dbReference type="EMBL" id="KFB68122.1"/>
    </source>
</evidence>
<comment type="caution">
    <text evidence="2">The sequence shown here is derived from an EMBL/GenBank/DDBJ whole genome shotgun (WGS) entry which is preliminary data.</text>
</comment>
<protein>
    <submittedName>
        <fullName evidence="2">Uncharacterized protein</fullName>
    </submittedName>
</protein>
<evidence type="ECO:0000313" key="3">
    <source>
        <dbReference type="Proteomes" id="UP000019812"/>
    </source>
</evidence>
<dbReference type="AlphaFoldDB" id="A0A084Y078"/>
<dbReference type="Proteomes" id="UP000019812">
    <property type="component" value="Unassembled WGS sequence"/>
</dbReference>